<dbReference type="AlphaFoldDB" id="A0A379DFV2"/>
<sequence length="92" mass="10541">MRSGNAPNNYRFFIKTELFNSCDFRYSGETDIEYNLIFLSISWGTGIKAIRKPISHVFQKAGNGNLAGFYTSDNIRTIDKHHVRKKAHSNGR</sequence>
<proteinExistence type="predicted"/>
<gene>
    <name evidence="1" type="ORF">NCTC13100_00146</name>
</gene>
<accession>A0A379DFV2</accession>
<evidence type="ECO:0000313" key="2">
    <source>
        <dbReference type="Proteomes" id="UP000254263"/>
    </source>
</evidence>
<evidence type="ECO:0000313" key="1">
    <source>
        <dbReference type="EMBL" id="SUB77032.1"/>
    </source>
</evidence>
<dbReference type="EMBL" id="UGTI01000001">
    <property type="protein sequence ID" value="SUB77032.1"/>
    <property type="molecule type" value="Genomic_DNA"/>
</dbReference>
<reference evidence="1 2" key="1">
    <citation type="submission" date="2018-06" db="EMBL/GenBank/DDBJ databases">
        <authorList>
            <consortium name="Pathogen Informatics"/>
            <person name="Doyle S."/>
        </authorList>
    </citation>
    <scope>NUCLEOTIDE SEQUENCE [LARGE SCALE GENOMIC DNA]</scope>
    <source>
        <strain evidence="1 2">NCTC13100</strain>
    </source>
</reference>
<organism evidence="1 2">
    <name type="scientific">Porphyromonas macacae</name>
    <dbReference type="NCBI Taxonomy" id="28115"/>
    <lineage>
        <taxon>Bacteria</taxon>
        <taxon>Pseudomonadati</taxon>
        <taxon>Bacteroidota</taxon>
        <taxon>Bacteroidia</taxon>
        <taxon>Bacteroidales</taxon>
        <taxon>Porphyromonadaceae</taxon>
        <taxon>Porphyromonas</taxon>
    </lineage>
</organism>
<dbReference type="Proteomes" id="UP000254263">
    <property type="component" value="Unassembled WGS sequence"/>
</dbReference>
<protein>
    <submittedName>
        <fullName evidence="1">Uncharacterized protein</fullName>
    </submittedName>
</protein>
<name>A0A379DFV2_9PORP</name>